<dbReference type="InterPro" id="IPR032286">
    <property type="entry name" value="DUF4837"/>
</dbReference>
<comment type="caution">
    <text evidence="1">The sequence shown here is derived from an EMBL/GenBank/DDBJ whole genome shotgun (WGS) entry which is preliminary data.</text>
</comment>
<reference evidence="1 2" key="1">
    <citation type="submission" date="2018-06" db="EMBL/GenBank/DDBJ databases">
        <title>Extensive metabolic versatility and redundancy in microbially diverse, dynamic hydrothermal sediments.</title>
        <authorList>
            <person name="Dombrowski N."/>
            <person name="Teske A."/>
            <person name="Baker B.J."/>
        </authorList>
    </citation>
    <scope>NUCLEOTIDE SEQUENCE [LARGE SCALE GENOMIC DNA]</scope>
    <source>
        <strain evidence="1">B36_G15</strain>
    </source>
</reference>
<dbReference type="Pfam" id="PF16125">
    <property type="entry name" value="DUF4837"/>
    <property type="match status" value="1"/>
</dbReference>
<dbReference type="Proteomes" id="UP000268469">
    <property type="component" value="Unassembled WGS sequence"/>
</dbReference>
<dbReference type="AlphaFoldDB" id="A0A660SK83"/>
<name>A0A660SK83_UNCW3</name>
<evidence type="ECO:0008006" key="3">
    <source>
        <dbReference type="Google" id="ProtNLM"/>
    </source>
</evidence>
<gene>
    <name evidence="1" type="ORF">DRP53_02355</name>
</gene>
<evidence type="ECO:0000313" key="1">
    <source>
        <dbReference type="EMBL" id="RKX71208.1"/>
    </source>
</evidence>
<evidence type="ECO:0000313" key="2">
    <source>
        <dbReference type="Proteomes" id="UP000268469"/>
    </source>
</evidence>
<accession>A0A660SK83</accession>
<proteinExistence type="predicted"/>
<dbReference type="EMBL" id="QNBE01000014">
    <property type="protein sequence ID" value="RKX71208.1"/>
    <property type="molecule type" value="Genomic_DNA"/>
</dbReference>
<sequence>MKRFFPLLFLLTCGRLPPSIGLTSEIAIVTDSDRVFDTLSQAIQITYRTPRREEKYRFLRVELAKLTQILRFHLIILADPIQRSEVGTFIQELLAPDAEAKVTKEGFGIFRIKDQWAEGQEILIITGSNDSALLSGINLAEQRIRSIINEHYFNRISNETFSIGEDEKLAQYLEQNYAVHLRIPEGYRLEERYREDGFIYLHRHDPDRVIFITKVRREDSITIDWLLDERDILTLLYYEGDYAYRDLCFGGWSERSGRRFFKIYGVWQNDSLGVGGPFVLYCFPYSGVCYLIDGMIYAPGERKLSYLTSLEAIITTFQPLDTLSSTTKIYQLREVYRG</sequence>
<organism evidence="1 2">
    <name type="scientific">candidate division WOR-3 bacterium</name>
    <dbReference type="NCBI Taxonomy" id="2052148"/>
    <lineage>
        <taxon>Bacteria</taxon>
        <taxon>Bacteria division WOR-3</taxon>
    </lineage>
</organism>
<protein>
    <recommendedName>
        <fullName evidence="3">DUF4837 family protein</fullName>
    </recommendedName>
</protein>